<dbReference type="STRING" id="1121298.SAMN05444401_3869"/>
<dbReference type="AlphaFoldDB" id="A0A1M6M787"/>
<evidence type="ECO:0000259" key="3">
    <source>
        <dbReference type="Pfam" id="PF02719"/>
    </source>
</evidence>
<organism evidence="4 5">
    <name type="scientific">Clostridium amylolyticum</name>
    <dbReference type="NCBI Taxonomy" id="1121298"/>
    <lineage>
        <taxon>Bacteria</taxon>
        <taxon>Bacillati</taxon>
        <taxon>Bacillota</taxon>
        <taxon>Clostridia</taxon>
        <taxon>Eubacteriales</taxon>
        <taxon>Clostridiaceae</taxon>
        <taxon>Clostridium</taxon>
    </lineage>
</organism>
<keyword evidence="2" id="KW-1133">Transmembrane helix</keyword>
<dbReference type="Pfam" id="PF13727">
    <property type="entry name" value="CoA_binding_3"/>
    <property type="match status" value="1"/>
</dbReference>
<dbReference type="EMBL" id="FQZO01000008">
    <property type="protein sequence ID" value="SHJ79317.1"/>
    <property type="molecule type" value="Genomic_DNA"/>
</dbReference>
<feature type="transmembrane region" description="Helical" evidence="2">
    <location>
        <begin position="46"/>
        <end position="65"/>
    </location>
</feature>
<dbReference type="OrthoDB" id="9803111at2"/>
<proteinExistence type="inferred from homology"/>
<evidence type="ECO:0000256" key="2">
    <source>
        <dbReference type="SAM" id="Phobius"/>
    </source>
</evidence>
<keyword evidence="5" id="KW-1185">Reference proteome</keyword>
<comment type="similarity">
    <text evidence="1">Belongs to the polysaccharide synthase family.</text>
</comment>
<gene>
    <name evidence="4" type="ORF">SAMN05444401_3869</name>
</gene>
<dbReference type="InterPro" id="IPR036291">
    <property type="entry name" value="NAD(P)-bd_dom_sf"/>
</dbReference>
<dbReference type="InterPro" id="IPR003869">
    <property type="entry name" value="Polysac_CapD-like"/>
</dbReference>
<dbReference type="InterPro" id="IPR051203">
    <property type="entry name" value="Polysaccharide_Synthase-Rel"/>
</dbReference>
<protein>
    <submittedName>
        <fullName evidence="4">NDP-sugar epimerase, includes UDP-GlcNAc-inverting 4,6-dehydratase FlaA1 and capsular polysaccharide biosynthesis protein EpsC</fullName>
    </submittedName>
</protein>
<feature type="transmembrane region" description="Helical" evidence="2">
    <location>
        <begin position="77"/>
        <end position="98"/>
    </location>
</feature>
<feature type="transmembrane region" description="Helical" evidence="2">
    <location>
        <begin position="146"/>
        <end position="163"/>
    </location>
</feature>
<evidence type="ECO:0000313" key="4">
    <source>
        <dbReference type="EMBL" id="SHJ79317.1"/>
    </source>
</evidence>
<feature type="transmembrane region" description="Helical" evidence="2">
    <location>
        <begin position="12"/>
        <end position="34"/>
    </location>
</feature>
<dbReference type="CDD" id="cd05237">
    <property type="entry name" value="UDP_invert_4-6DH_SDR_e"/>
    <property type="match status" value="1"/>
</dbReference>
<reference evidence="4 5" key="1">
    <citation type="submission" date="2016-11" db="EMBL/GenBank/DDBJ databases">
        <authorList>
            <person name="Jaros S."/>
            <person name="Januszkiewicz K."/>
            <person name="Wedrychowicz H."/>
        </authorList>
    </citation>
    <scope>NUCLEOTIDE SEQUENCE [LARGE SCALE GENOMIC DNA]</scope>
    <source>
        <strain evidence="4 5">DSM 21864</strain>
    </source>
</reference>
<evidence type="ECO:0000313" key="5">
    <source>
        <dbReference type="Proteomes" id="UP000184080"/>
    </source>
</evidence>
<dbReference type="Gene3D" id="3.40.50.720">
    <property type="entry name" value="NAD(P)-binding Rossmann-like Domain"/>
    <property type="match status" value="2"/>
</dbReference>
<dbReference type="SUPFAM" id="SSF51735">
    <property type="entry name" value="NAD(P)-binding Rossmann-fold domains"/>
    <property type="match status" value="2"/>
</dbReference>
<name>A0A1M6M787_9CLOT</name>
<keyword evidence="2" id="KW-0472">Membrane</keyword>
<dbReference type="PANTHER" id="PTHR43318">
    <property type="entry name" value="UDP-N-ACETYLGLUCOSAMINE 4,6-DEHYDRATASE"/>
    <property type="match status" value="1"/>
</dbReference>
<dbReference type="Pfam" id="PF02719">
    <property type="entry name" value="Polysacc_synt_2"/>
    <property type="match status" value="1"/>
</dbReference>
<dbReference type="PANTHER" id="PTHR43318:SF1">
    <property type="entry name" value="POLYSACCHARIDE BIOSYNTHESIS PROTEIN EPSC-RELATED"/>
    <property type="match status" value="1"/>
</dbReference>
<feature type="transmembrane region" description="Helical" evidence="2">
    <location>
        <begin position="104"/>
        <end position="125"/>
    </location>
</feature>
<keyword evidence="2" id="KW-0812">Transmembrane</keyword>
<feature type="domain" description="Polysaccharide biosynthesis protein CapD-like" evidence="3">
    <location>
        <begin position="286"/>
        <end position="568"/>
    </location>
</feature>
<accession>A0A1M6M787</accession>
<dbReference type="Proteomes" id="UP000184080">
    <property type="component" value="Unassembled WGS sequence"/>
</dbReference>
<dbReference type="RefSeq" id="WP_073010686.1">
    <property type="nucleotide sequence ID" value="NZ_FQZO01000008.1"/>
</dbReference>
<evidence type="ECO:0000256" key="1">
    <source>
        <dbReference type="ARBA" id="ARBA00007430"/>
    </source>
</evidence>
<sequence>MKIFAKHRKFILAIYDIVFINCSFLMALFFRFYTDIPTLYIEHYKRAFLPITAVYLLIFYFFNLYSSLWSLASIDEFMIGGVSNLLANSIILIASSFFDDRLPFSVIILAGVFIIIFTLGFRMLFRIYRRATLMFRKIDKSGFKRVLVVGAGMAGLSIVKEIYTHPEMKYEAIGFIDDDKNKIGKIIRNIRVMGDRNSIKDMVDRYAIDLIIIAIPSLPVKERKELVKLCNETRCKTKIIPGVYELLDNTVSLSKMRNVDVKDLLGREPIKLDNKGISDYITGKTVLVTGGGGSIGSELCRQIVNYKPKELIILDIYENNAYDLQNELIRKYPSLNLKVLIASVRDKRRLEKVFDEYRPHVVFHAAAHKHVPLMEFNPEEAIKNNVMGTLNTAECADKYGANRFVLISTDKAVNPTNVMGASKRMCEMVIQAIDAKSKTEFVAVRFGNVLGSNGSVIPLFKKQIEEGGPVTVTHKEITRFFMLIPEAAQLVLQAGAFAKGGEIFVLDMGSPVKIYDLAEHLIRLSGFEPNVDIKIEVTGLRPGEKLYEELLMDEEGLQNTDHDKIFIGKPGNFDLSVVKSQIFAIMDLIKFGKNDLLVRKIQEVVPTYKTTEGNDITNKEMTEELSVFQEIVMNNSGS</sequence>